<dbReference type="GO" id="GO:0005886">
    <property type="term" value="C:plasma membrane"/>
    <property type="evidence" value="ECO:0007669"/>
    <property type="project" value="TreeGrafter"/>
</dbReference>
<dbReference type="PANTHER" id="PTHR47154:SF2">
    <property type="entry name" value="G-PROTEIN COUPLED RECEPTOR MTH-RELATED"/>
    <property type="match status" value="1"/>
</dbReference>
<keyword evidence="1" id="KW-1133">Transmembrane helix</keyword>
<sequence length="204" mass="23985">MTWSFELIAKVTSLLCLVFTISVYLMVKNLRNVLGKCLISSLISITDRKPRLRSKYKWNDLNVFTIIMRLTISIIAACSVITFFRTSIYIWKVMRKMNTLTAEEKMMTNFLNFDSETNIQFMWIFFITGIFWVQDVTCLFLSFFCPMCTNILLENFILYFGILIFVMLIPKRSIVKMLMDSIRKTPKEQCVRESIGLNNLSLKH</sequence>
<dbReference type="EMBL" id="JAMKOV010000003">
    <property type="protein sequence ID" value="KAI8041575.1"/>
    <property type="molecule type" value="Genomic_DNA"/>
</dbReference>
<comment type="caution">
    <text evidence="2">The sequence shown here is derived from an EMBL/GenBank/DDBJ whole genome shotgun (WGS) entry which is preliminary data.</text>
</comment>
<accession>A0A9P9YR02</accession>
<protein>
    <submittedName>
        <fullName evidence="2">Uncharacterized protein</fullName>
    </submittedName>
</protein>
<dbReference type="AlphaFoldDB" id="A0A9P9YR02"/>
<keyword evidence="1" id="KW-0472">Membrane</keyword>
<name>A0A9P9YR02_9MUSC</name>
<keyword evidence="3" id="KW-1185">Reference proteome</keyword>
<evidence type="ECO:0000256" key="1">
    <source>
        <dbReference type="SAM" id="Phobius"/>
    </source>
</evidence>
<evidence type="ECO:0000313" key="2">
    <source>
        <dbReference type="EMBL" id="KAI8041575.1"/>
    </source>
</evidence>
<feature type="transmembrane region" description="Helical" evidence="1">
    <location>
        <begin position="66"/>
        <end position="91"/>
    </location>
</feature>
<dbReference type="GO" id="GO:0008528">
    <property type="term" value="F:G protein-coupled peptide receptor activity"/>
    <property type="evidence" value="ECO:0007669"/>
    <property type="project" value="TreeGrafter"/>
</dbReference>
<proteinExistence type="predicted"/>
<feature type="transmembrane region" description="Helical" evidence="1">
    <location>
        <begin position="156"/>
        <end position="174"/>
    </location>
</feature>
<feature type="transmembrane region" description="Helical" evidence="1">
    <location>
        <begin position="7"/>
        <end position="27"/>
    </location>
</feature>
<reference evidence="2" key="1">
    <citation type="journal article" date="2023" name="Genome Biol. Evol.">
        <title>Long-read-based Genome Assembly of Drosophila gunungcola Reveals Fewer Chemosensory Genes in Flower-breeding Species.</title>
        <authorList>
            <person name="Negi A."/>
            <person name="Liao B.Y."/>
            <person name="Yeh S.D."/>
        </authorList>
    </citation>
    <scope>NUCLEOTIDE SEQUENCE</scope>
    <source>
        <strain evidence="2">Sukarami</strain>
    </source>
</reference>
<dbReference type="Proteomes" id="UP001059596">
    <property type="component" value="Unassembled WGS sequence"/>
</dbReference>
<dbReference type="InterPro" id="IPR051384">
    <property type="entry name" value="Mth_GPCR"/>
</dbReference>
<evidence type="ECO:0000313" key="3">
    <source>
        <dbReference type="Proteomes" id="UP001059596"/>
    </source>
</evidence>
<dbReference type="PANTHER" id="PTHR47154">
    <property type="entry name" value="G-PROTEIN COUPLED RECEPTOR MTH-RELATED"/>
    <property type="match status" value="1"/>
</dbReference>
<organism evidence="2 3">
    <name type="scientific">Drosophila gunungcola</name>
    <name type="common">fruit fly</name>
    <dbReference type="NCBI Taxonomy" id="103775"/>
    <lineage>
        <taxon>Eukaryota</taxon>
        <taxon>Metazoa</taxon>
        <taxon>Ecdysozoa</taxon>
        <taxon>Arthropoda</taxon>
        <taxon>Hexapoda</taxon>
        <taxon>Insecta</taxon>
        <taxon>Pterygota</taxon>
        <taxon>Neoptera</taxon>
        <taxon>Endopterygota</taxon>
        <taxon>Diptera</taxon>
        <taxon>Brachycera</taxon>
        <taxon>Muscomorpha</taxon>
        <taxon>Ephydroidea</taxon>
        <taxon>Drosophilidae</taxon>
        <taxon>Drosophila</taxon>
        <taxon>Sophophora</taxon>
    </lineage>
</organism>
<keyword evidence="1" id="KW-0812">Transmembrane</keyword>
<feature type="transmembrane region" description="Helical" evidence="1">
    <location>
        <begin position="121"/>
        <end position="144"/>
    </location>
</feature>
<gene>
    <name evidence="2" type="ORF">M5D96_005840</name>
</gene>